<feature type="compositionally biased region" description="Basic and acidic residues" evidence="1">
    <location>
        <begin position="1"/>
        <end position="12"/>
    </location>
</feature>
<keyword evidence="3" id="KW-1185">Reference proteome</keyword>
<evidence type="ECO:0000256" key="1">
    <source>
        <dbReference type="SAM" id="MobiDB-lite"/>
    </source>
</evidence>
<protein>
    <submittedName>
        <fullName evidence="2">Uncharacterized protein</fullName>
    </submittedName>
</protein>
<evidence type="ECO:0000313" key="2">
    <source>
        <dbReference type="EMBL" id="QQP40591.1"/>
    </source>
</evidence>
<gene>
    <name evidence="2" type="ORF">FKW44_014691</name>
</gene>
<feature type="region of interest" description="Disordered" evidence="1">
    <location>
        <begin position="1"/>
        <end position="65"/>
    </location>
</feature>
<feature type="compositionally biased region" description="Low complexity" evidence="1">
    <location>
        <begin position="25"/>
        <end position="65"/>
    </location>
</feature>
<dbReference type="EMBL" id="CP045898">
    <property type="protein sequence ID" value="QQP40591.1"/>
    <property type="molecule type" value="Genomic_DNA"/>
</dbReference>
<dbReference type="AlphaFoldDB" id="A0A7T8GZW8"/>
<proteinExistence type="predicted"/>
<organism evidence="2 3">
    <name type="scientific">Caligus rogercresseyi</name>
    <name type="common">Sea louse</name>
    <dbReference type="NCBI Taxonomy" id="217165"/>
    <lineage>
        <taxon>Eukaryota</taxon>
        <taxon>Metazoa</taxon>
        <taxon>Ecdysozoa</taxon>
        <taxon>Arthropoda</taxon>
        <taxon>Crustacea</taxon>
        <taxon>Multicrustacea</taxon>
        <taxon>Hexanauplia</taxon>
        <taxon>Copepoda</taxon>
        <taxon>Siphonostomatoida</taxon>
        <taxon>Caligidae</taxon>
        <taxon>Caligus</taxon>
    </lineage>
</organism>
<dbReference type="Proteomes" id="UP000595437">
    <property type="component" value="Chromosome 9"/>
</dbReference>
<name>A0A7T8GZW8_CALRO</name>
<accession>A0A7T8GZW8</accession>
<evidence type="ECO:0000313" key="3">
    <source>
        <dbReference type="Proteomes" id="UP000595437"/>
    </source>
</evidence>
<reference evidence="3" key="1">
    <citation type="submission" date="2021-01" db="EMBL/GenBank/DDBJ databases">
        <title>Caligus Genome Assembly.</title>
        <authorList>
            <person name="Gallardo-Escarate C."/>
        </authorList>
    </citation>
    <scope>NUCLEOTIDE SEQUENCE [LARGE SCALE GENOMIC DNA]</scope>
</reference>
<sequence>MWEEIACGREWDNSAPPTQRRRFSTADSAPANSATADSAPANSAPADSAPANSAPANSATADSAPASMTLILKKSDLFSKKIMFSVAVQLVKPGTR</sequence>